<organism evidence="2 3">
    <name type="scientific">Tamlana crocina</name>
    <dbReference type="NCBI Taxonomy" id="393006"/>
    <lineage>
        <taxon>Bacteria</taxon>
        <taxon>Pseudomonadati</taxon>
        <taxon>Bacteroidota</taxon>
        <taxon>Flavobacteriia</taxon>
        <taxon>Flavobacteriales</taxon>
        <taxon>Flavobacteriaceae</taxon>
        <taxon>Tamlana</taxon>
    </lineage>
</organism>
<evidence type="ECO:0000313" key="3">
    <source>
        <dbReference type="Proteomes" id="UP000760545"/>
    </source>
</evidence>
<dbReference type="Proteomes" id="UP000760545">
    <property type="component" value="Unassembled WGS sequence"/>
</dbReference>
<keyword evidence="2" id="KW-0808">Transferase</keyword>
<dbReference type="EMBL" id="JAAVJS010000007">
    <property type="protein sequence ID" value="NJX15154.1"/>
    <property type="molecule type" value="Genomic_DNA"/>
</dbReference>
<accession>A0ABX1DBW8</accession>
<dbReference type="RefSeq" id="WP_167917400.1">
    <property type="nucleotide sequence ID" value="NZ_JAAVJS010000007.1"/>
</dbReference>
<gene>
    <name evidence="2" type="ORF">HC176_06595</name>
</gene>
<comment type="caution">
    <text evidence="2">The sequence shown here is derived from an EMBL/GenBank/DDBJ whole genome shotgun (WGS) entry which is preliminary data.</text>
</comment>
<dbReference type="InterPro" id="IPR007345">
    <property type="entry name" value="Polysacch_pyruvyl_Trfase"/>
</dbReference>
<feature type="domain" description="Polysaccharide pyruvyl transferase" evidence="1">
    <location>
        <begin position="18"/>
        <end position="198"/>
    </location>
</feature>
<dbReference type="GO" id="GO:0016740">
    <property type="term" value="F:transferase activity"/>
    <property type="evidence" value="ECO:0007669"/>
    <property type="project" value="UniProtKB-KW"/>
</dbReference>
<sequence>MAIRLYWWDGKRNDNRKNYGDLLSKYLVEKISGKKVVSIIYPSSRRYKYFFKKHYLVIGSIIRTATENSIVWGSGIISKKDKIKEAEFLAVRGPQTRKRILELGFKCPEVYGDPGILLPNYYHPEIEKKFKIGIIPHFYDYQEIQNIFKNDKRVNVINLLTNSIEDVTSEILKCEQIISSSLHGLIISHSYYIPALWIKFSNKLDGDNVKFYDYFESMGIDFKNEIHKTPTELNFENINIALKENSDVLLVGKKMLEYRKAELLKACPFAKNNSEV</sequence>
<name>A0ABX1DBW8_9FLAO</name>
<protein>
    <submittedName>
        <fullName evidence="2">Polysaccharide pyruvyl transferase family protein</fullName>
    </submittedName>
</protein>
<keyword evidence="3" id="KW-1185">Reference proteome</keyword>
<reference evidence="2 3" key="1">
    <citation type="submission" date="2020-03" db="EMBL/GenBank/DDBJ databases">
        <title>Tamlana sp. nov, isolated from XXX.</title>
        <authorList>
            <person name="Cao W.R."/>
        </authorList>
    </citation>
    <scope>NUCLEOTIDE SEQUENCE [LARGE SCALE GENOMIC DNA]</scope>
    <source>
        <strain evidence="2 3">HST1-43</strain>
    </source>
</reference>
<dbReference type="Pfam" id="PF04230">
    <property type="entry name" value="PS_pyruv_trans"/>
    <property type="match status" value="1"/>
</dbReference>
<proteinExistence type="predicted"/>
<evidence type="ECO:0000313" key="2">
    <source>
        <dbReference type="EMBL" id="NJX15154.1"/>
    </source>
</evidence>
<evidence type="ECO:0000259" key="1">
    <source>
        <dbReference type="Pfam" id="PF04230"/>
    </source>
</evidence>